<gene>
    <name evidence="10" type="ORF">BS47DRAFT_1482526</name>
</gene>
<feature type="region of interest" description="Disordered" evidence="7">
    <location>
        <begin position="715"/>
        <end position="792"/>
    </location>
</feature>
<dbReference type="InterPro" id="IPR011947">
    <property type="entry name" value="FCP1_euk"/>
</dbReference>
<accession>A0A9P6B9D3</accession>
<dbReference type="Pfam" id="PF03031">
    <property type="entry name" value="NIF"/>
    <property type="match status" value="1"/>
</dbReference>
<reference evidence="10" key="1">
    <citation type="journal article" date="2020" name="Nat. Commun.">
        <title>Large-scale genome sequencing of mycorrhizal fungi provides insights into the early evolution of symbiotic traits.</title>
        <authorList>
            <person name="Miyauchi S."/>
            <person name="Kiss E."/>
            <person name="Kuo A."/>
            <person name="Drula E."/>
            <person name="Kohler A."/>
            <person name="Sanchez-Garcia M."/>
            <person name="Morin E."/>
            <person name="Andreopoulos B."/>
            <person name="Barry K.W."/>
            <person name="Bonito G."/>
            <person name="Buee M."/>
            <person name="Carver A."/>
            <person name="Chen C."/>
            <person name="Cichocki N."/>
            <person name="Clum A."/>
            <person name="Culley D."/>
            <person name="Crous P.W."/>
            <person name="Fauchery L."/>
            <person name="Girlanda M."/>
            <person name="Hayes R.D."/>
            <person name="Keri Z."/>
            <person name="LaButti K."/>
            <person name="Lipzen A."/>
            <person name="Lombard V."/>
            <person name="Magnuson J."/>
            <person name="Maillard F."/>
            <person name="Murat C."/>
            <person name="Nolan M."/>
            <person name="Ohm R.A."/>
            <person name="Pangilinan J."/>
            <person name="Pereira M.F."/>
            <person name="Perotto S."/>
            <person name="Peter M."/>
            <person name="Pfister S."/>
            <person name="Riley R."/>
            <person name="Sitrit Y."/>
            <person name="Stielow J.B."/>
            <person name="Szollosi G."/>
            <person name="Zifcakova L."/>
            <person name="Stursova M."/>
            <person name="Spatafora J.W."/>
            <person name="Tedersoo L."/>
            <person name="Vaario L.M."/>
            <person name="Yamada A."/>
            <person name="Yan M."/>
            <person name="Wang P."/>
            <person name="Xu J."/>
            <person name="Bruns T."/>
            <person name="Baldrian P."/>
            <person name="Vilgalys R."/>
            <person name="Dunand C."/>
            <person name="Henrissat B."/>
            <person name="Grigoriev I.V."/>
            <person name="Hibbett D."/>
            <person name="Nagy L.G."/>
            <person name="Martin F.M."/>
        </authorList>
    </citation>
    <scope>NUCLEOTIDE SEQUENCE</scope>
    <source>
        <strain evidence="10">UP504</strain>
    </source>
</reference>
<evidence type="ECO:0000256" key="1">
    <source>
        <dbReference type="ARBA" id="ARBA00004123"/>
    </source>
</evidence>
<evidence type="ECO:0000256" key="7">
    <source>
        <dbReference type="SAM" id="MobiDB-lite"/>
    </source>
</evidence>
<dbReference type="SMART" id="SM00577">
    <property type="entry name" value="CPDc"/>
    <property type="match status" value="1"/>
</dbReference>
<evidence type="ECO:0000256" key="5">
    <source>
        <dbReference type="ARBA" id="ARBA00048336"/>
    </source>
</evidence>
<feature type="compositionally biased region" description="Basic and acidic residues" evidence="7">
    <location>
        <begin position="947"/>
        <end position="957"/>
    </location>
</feature>
<dbReference type="PANTHER" id="PTHR23081">
    <property type="entry name" value="RNA POLYMERASE II CTD PHOSPHATASE"/>
    <property type="match status" value="1"/>
</dbReference>
<dbReference type="GO" id="GO:0005634">
    <property type="term" value="C:nucleus"/>
    <property type="evidence" value="ECO:0007669"/>
    <property type="project" value="UniProtKB-SubCell"/>
</dbReference>
<dbReference type="CDD" id="cd17729">
    <property type="entry name" value="BRCT_CTDP1"/>
    <property type="match status" value="1"/>
</dbReference>
<dbReference type="OrthoDB" id="10249888at2759"/>
<feature type="domain" description="BRCT" evidence="8">
    <location>
        <begin position="609"/>
        <end position="702"/>
    </location>
</feature>
<dbReference type="InterPro" id="IPR023214">
    <property type="entry name" value="HAD_sf"/>
</dbReference>
<feature type="region of interest" description="Disordered" evidence="7">
    <location>
        <begin position="805"/>
        <end position="957"/>
    </location>
</feature>
<protein>
    <recommendedName>
        <fullName evidence="6">RNA polymerase II subunit A C-terminal domain phosphatase</fullName>
        <ecNumber evidence="6">3.1.3.16</ecNumber>
    </recommendedName>
</protein>
<dbReference type="Gene3D" id="3.40.50.1000">
    <property type="entry name" value="HAD superfamily/HAD-like"/>
    <property type="match status" value="1"/>
</dbReference>
<dbReference type="InterPro" id="IPR004274">
    <property type="entry name" value="FCP1_dom"/>
</dbReference>
<dbReference type="PROSITE" id="PS50969">
    <property type="entry name" value="FCP1"/>
    <property type="match status" value="1"/>
</dbReference>
<comment type="caution">
    <text evidence="10">The sequence shown here is derived from an EMBL/GenBank/DDBJ whole genome shotgun (WGS) entry which is preliminary data.</text>
</comment>
<dbReference type="SMART" id="SM00292">
    <property type="entry name" value="BRCT"/>
    <property type="match status" value="1"/>
</dbReference>
<dbReference type="InterPro" id="IPR039189">
    <property type="entry name" value="Fcp1"/>
</dbReference>
<dbReference type="InterPro" id="IPR036420">
    <property type="entry name" value="BRCT_dom_sf"/>
</dbReference>
<feature type="compositionally biased region" description="Low complexity" evidence="7">
    <location>
        <begin position="752"/>
        <end position="771"/>
    </location>
</feature>
<evidence type="ECO:0000259" key="8">
    <source>
        <dbReference type="PROSITE" id="PS50172"/>
    </source>
</evidence>
<feature type="compositionally biased region" description="Low complexity" evidence="7">
    <location>
        <begin position="721"/>
        <end position="742"/>
    </location>
</feature>
<name>A0A9P6B9D3_9AGAM</name>
<dbReference type="Pfam" id="PF00533">
    <property type="entry name" value="BRCT"/>
    <property type="match status" value="1"/>
</dbReference>
<evidence type="ECO:0000256" key="4">
    <source>
        <dbReference type="ARBA" id="ARBA00047761"/>
    </source>
</evidence>
<evidence type="ECO:0000256" key="6">
    <source>
        <dbReference type="RuleBase" id="RU366066"/>
    </source>
</evidence>
<comment type="catalytic activity">
    <reaction evidence="4 6">
        <text>O-phospho-L-seryl-[protein] + H2O = L-seryl-[protein] + phosphate</text>
        <dbReference type="Rhea" id="RHEA:20629"/>
        <dbReference type="Rhea" id="RHEA-COMP:9863"/>
        <dbReference type="Rhea" id="RHEA-COMP:11604"/>
        <dbReference type="ChEBI" id="CHEBI:15377"/>
        <dbReference type="ChEBI" id="CHEBI:29999"/>
        <dbReference type="ChEBI" id="CHEBI:43474"/>
        <dbReference type="ChEBI" id="CHEBI:83421"/>
        <dbReference type="EC" id="3.1.3.16"/>
    </reaction>
</comment>
<dbReference type="InterPro" id="IPR036412">
    <property type="entry name" value="HAD-like_sf"/>
</dbReference>
<keyword evidence="11" id="KW-1185">Reference proteome</keyword>
<keyword evidence="3 6" id="KW-0539">Nucleus</keyword>
<feature type="region of interest" description="Disordered" evidence="7">
    <location>
        <begin position="234"/>
        <end position="277"/>
    </location>
</feature>
<feature type="compositionally biased region" description="Acidic residues" evidence="7">
    <location>
        <begin position="927"/>
        <end position="946"/>
    </location>
</feature>
<comment type="function">
    <text evidence="6">This promotes the activity of RNA polymerase II.</text>
</comment>
<keyword evidence="2 6" id="KW-0378">Hydrolase</keyword>
<evidence type="ECO:0000256" key="3">
    <source>
        <dbReference type="ARBA" id="ARBA00023242"/>
    </source>
</evidence>
<dbReference type="EC" id="3.1.3.16" evidence="6"/>
<feature type="compositionally biased region" description="Acidic residues" evidence="7">
    <location>
        <begin position="805"/>
        <end position="819"/>
    </location>
</feature>
<organism evidence="10 11">
    <name type="scientific">Hydnum rufescens UP504</name>
    <dbReference type="NCBI Taxonomy" id="1448309"/>
    <lineage>
        <taxon>Eukaryota</taxon>
        <taxon>Fungi</taxon>
        <taxon>Dikarya</taxon>
        <taxon>Basidiomycota</taxon>
        <taxon>Agaricomycotina</taxon>
        <taxon>Agaricomycetes</taxon>
        <taxon>Cantharellales</taxon>
        <taxon>Hydnaceae</taxon>
        <taxon>Hydnum</taxon>
    </lineage>
</organism>
<sequence length="957" mass="106062">MTNRRHPTLESGIGRCRLIPLKYSTNTDVLYGCWVSGVSMERQPPTSIHIPSYLPYPLTITRLLVQPNTEISRGTAICDYSFEYTFPQERPISPDQPLPTRRKETRYGTWECPIEGMLQQWLVQPGQTLTQQESAKNPAVMVQEDCTHNMQIHGMCALCGKDMTASDYLGFSDSLRASIRLTHDANGPTVSMEEALRYDKDRAQRLLQDRRLSLIVDLDQTIVHATVDPTVGEWIEDSERFEAERGPKPERTSGDPSERPEAMANNDNDGDEPNPNWEALKDVQKFKLGGEGQTWRNRTKPNVEDGGCYYYIKPRPGLPVFLARMKRLYEMHVYTMGTRAYALEVCKTIDPDGSVFGGRVLTRDESGSMTAKNLQRLFPSDQSMVVVIDDRSDVWSDVPNLVKVIPYDFFLGIGDINSAHLPKPQDPTVPPLRYLWNRLLLVPVHPSLWSDVNQPSPDLEAAQEASAATNDLVNRVLSRAQSKAIEAVVEERPLAKMQERLDHENDIEGEEGSRPSRKQNDIGTEDGSSTSEENRTENDSGRAARRMPKPKTKHKILLHNVDQELGRIAAILTEIHRRFYEAYEVTQNEERGRAPAHHDFDVRNIIQAIKSQTFSRLCFTFSNVFPVNMDPREHAIWRQAQQFGAICYPTWTESITHVIAMKLRSEKTDRGEQKPGVHVVHPQWLWDCVSQWQRIPEAPYEAMLHAMYPVDAQLPGPSPPGASLALPSADPGDGSSSIGSSLPSPPGPTVRAVAASGSYSAPGSSSSTSSSELEGDEFLGSGGKGVDKNGTEVDWAAVDEEVDAFLNESGDEDVDDYEGASDSSLPSDASSIILSRQTSSSRKRSRSSSALAEGRGEAVSPLAKRLKLSENRRGASGLKIEVYKHNAAESDEGGSEMESPSGSVNDDDGDGGDDDDADSLDRRAEEAAEEGELESVSDDEADDEEDFLARDLADSWG</sequence>
<feature type="compositionally biased region" description="Basic and acidic residues" evidence="7">
    <location>
        <begin position="495"/>
        <end position="520"/>
    </location>
</feature>
<dbReference type="Gene3D" id="3.40.50.10190">
    <property type="entry name" value="BRCT domain"/>
    <property type="match status" value="1"/>
</dbReference>
<dbReference type="InterPro" id="IPR001357">
    <property type="entry name" value="BRCT_dom"/>
</dbReference>
<dbReference type="AlphaFoldDB" id="A0A9P6B9D3"/>
<feature type="compositionally biased region" description="Basic and acidic residues" evidence="7">
    <location>
        <begin position="237"/>
        <end position="261"/>
    </location>
</feature>
<feature type="region of interest" description="Disordered" evidence="7">
    <location>
        <begin position="495"/>
        <end position="554"/>
    </location>
</feature>
<feature type="compositionally biased region" description="Basic residues" evidence="7">
    <location>
        <begin position="543"/>
        <end position="554"/>
    </location>
</feature>
<evidence type="ECO:0000259" key="9">
    <source>
        <dbReference type="PROSITE" id="PS50969"/>
    </source>
</evidence>
<proteinExistence type="predicted"/>
<dbReference type="EMBL" id="MU128923">
    <property type="protein sequence ID" value="KAF9518671.1"/>
    <property type="molecule type" value="Genomic_DNA"/>
</dbReference>
<feature type="compositionally biased region" description="Acidic residues" evidence="7">
    <location>
        <begin position="905"/>
        <end position="918"/>
    </location>
</feature>
<dbReference type="SUPFAM" id="SSF52113">
    <property type="entry name" value="BRCT domain"/>
    <property type="match status" value="1"/>
</dbReference>
<feature type="domain" description="FCP1 homology" evidence="9">
    <location>
        <begin position="207"/>
        <end position="435"/>
    </location>
</feature>
<feature type="compositionally biased region" description="Low complexity" evidence="7">
    <location>
        <begin position="820"/>
        <end position="840"/>
    </location>
</feature>
<dbReference type="SUPFAM" id="SSF56784">
    <property type="entry name" value="HAD-like"/>
    <property type="match status" value="1"/>
</dbReference>
<evidence type="ECO:0000256" key="2">
    <source>
        <dbReference type="ARBA" id="ARBA00022801"/>
    </source>
</evidence>
<feature type="compositionally biased region" description="Basic and acidic residues" evidence="7">
    <location>
        <begin position="532"/>
        <end position="542"/>
    </location>
</feature>
<evidence type="ECO:0000313" key="10">
    <source>
        <dbReference type="EMBL" id="KAF9518671.1"/>
    </source>
</evidence>
<dbReference type="CDD" id="cd07521">
    <property type="entry name" value="HAD_FCP1-like"/>
    <property type="match status" value="1"/>
</dbReference>
<dbReference type="GO" id="GO:0008420">
    <property type="term" value="F:RNA polymerase II CTD heptapeptide repeat phosphatase activity"/>
    <property type="evidence" value="ECO:0007669"/>
    <property type="project" value="UniProtKB-UniRule"/>
</dbReference>
<dbReference type="PROSITE" id="PS50172">
    <property type="entry name" value="BRCT"/>
    <property type="match status" value="1"/>
</dbReference>
<dbReference type="Proteomes" id="UP000886523">
    <property type="component" value="Unassembled WGS sequence"/>
</dbReference>
<comment type="subcellular location">
    <subcellularLocation>
        <location evidence="1 6">Nucleus</location>
    </subcellularLocation>
</comment>
<dbReference type="PANTHER" id="PTHR23081:SF36">
    <property type="entry name" value="RNA POLYMERASE II SUBUNIT A C-TERMINAL DOMAIN PHOSPHATASE"/>
    <property type="match status" value="1"/>
</dbReference>
<comment type="catalytic activity">
    <reaction evidence="5 6">
        <text>O-phospho-L-threonyl-[protein] + H2O = L-threonyl-[protein] + phosphate</text>
        <dbReference type="Rhea" id="RHEA:47004"/>
        <dbReference type="Rhea" id="RHEA-COMP:11060"/>
        <dbReference type="Rhea" id="RHEA-COMP:11605"/>
        <dbReference type="ChEBI" id="CHEBI:15377"/>
        <dbReference type="ChEBI" id="CHEBI:30013"/>
        <dbReference type="ChEBI" id="CHEBI:43474"/>
        <dbReference type="ChEBI" id="CHEBI:61977"/>
        <dbReference type="EC" id="3.1.3.16"/>
    </reaction>
</comment>
<dbReference type="NCBIfam" id="TIGR02250">
    <property type="entry name" value="FCP1_euk"/>
    <property type="match status" value="1"/>
</dbReference>
<evidence type="ECO:0000313" key="11">
    <source>
        <dbReference type="Proteomes" id="UP000886523"/>
    </source>
</evidence>